<dbReference type="PANTHER" id="PTHR15258:SF2">
    <property type="entry name" value="FIBROBLAST GROWTH FACTOR-BINDING PROTEIN 1"/>
    <property type="match status" value="1"/>
</dbReference>
<feature type="region of interest" description="Disordered" evidence="7">
    <location>
        <begin position="44"/>
        <end position="82"/>
    </location>
</feature>
<evidence type="ECO:0000256" key="4">
    <source>
        <dbReference type="ARBA" id="ARBA00022729"/>
    </source>
</evidence>
<dbReference type="AlphaFoldDB" id="A0A091D435"/>
<dbReference type="EMBL" id="KN123337">
    <property type="protein sequence ID" value="KFO25782.1"/>
    <property type="molecule type" value="Genomic_DNA"/>
</dbReference>
<proteinExistence type="inferred from homology"/>
<feature type="region of interest" description="Disordered" evidence="7">
    <location>
        <begin position="184"/>
        <end position="235"/>
    </location>
</feature>
<keyword evidence="3" id="KW-0964">Secreted</keyword>
<evidence type="ECO:0000256" key="8">
    <source>
        <dbReference type="SAM" id="SignalP"/>
    </source>
</evidence>
<organism evidence="9 10">
    <name type="scientific">Fukomys damarensis</name>
    <name type="common">Damaraland mole rat</name>
    <name type="synonym">Cryptomys damarensis</name>
    <dbReference type="NCBI Taxonomy" id="885580"/>
    <lineage>
        <taxon>Eukaryota</taxon>
        <taxon>Metazoa</taxon>
        <taxon>Chordata</taxon>
        <taxon>Craniata</taxon>
        <taxon>Vertebrata</taxon>
        <taxon>Euteleostomi</taxon>
        <taxon>Mammalia</taxon>
        <taxon>Eutheria</taxon>
        <taxon>Euarchontoglires</taxon>
        <taxon>Glires</taxon>
        <taxon>Rodentia</taxon>
        <taxon>Hystricomorpha</taxon>
        <taxon>Bathyergidae</taxon>
        <taxon>Fukomys</taxon>
    </lineage>
</organism>
<evidence type="ECO:0000313" key="10">
    <source>
        <dbReference type="Proteomes" id="UP000028990"/>
    </source>
</evidence>
<evidence type="ECO:0000256" key="7">
    <source>
        <dbReference type="SAM" id="MobiDB-lite"/>
    </source>
</evidence>
<feature type="compositionally biased region" description="Basic and acidic residues" evidence="7">
    <location>
        <begin position="203"/>
        <end position="214"/>
    </location>
</feature>
<dbReference type="Proteomes" id="UP000028990">
    <property type="component" value="Unassembled WGS sequence"/>
</dbReference>
<sequence>MGVAVRNWCLSQGACPAEAMRVHNLTLLSLLLLATEMLTQKVKNGAQHRQSSVTDGDSSVPLDQAQDKQRSRTSKSTTRGNFVSKDQGASCTWAMTEQRLGTALRVECTQAQHKFSCVFDGNPTECLQRHSQKVYWKQIARTLRKQKNICGDSKNVLKAKVCKKNFPESNLRLLSSTVLESMGPREGAPKLSPVEHPIVKGTPSKESHKTKEDISSTPAVSKAVTTRDPKCLDDPDMEMQRKTALDFCGESWTSLCTFLLNIFQGSSC</sequence>
<dbReference type="InterPro" id="IPR010510">
    <property type="entry name" value="FGF1-bd"/>
</dbReference>
<evidence type="ECO:0000256" key="3">
    <source>
        <dbReference type="ARBA" id="ARBA00022525"/>
    </source>
</evidence>
<reference evidence="9 10" key="1">
    <citation type="submission" date="2013-11" db="EMBL/GenBank/DDBJ databases">
        <title>The Damaraland mole rat (Fukomys damarensis) genome and evolution of African mole rats.</title>
        <authorList>
            <person name="Gladyshev V.N."/>
            <person name="Fang X."/>
        </authorList>
    </citation>
    <scope>NUCLEOTIDE SEQUENCE [LARGE SCALE GENOMIC DNA]</scope>
    <source>
        <tissue evidence="9">Liver</tissue>
    </source>
</reference>
<evidence type="ECO:0000256" key="2">
    <source>
        <dbReference type="ARBA" id="ARBA00008326"/>
    </source>
</evidence>
<keyword evidence="6" id="KW-0340">Growth factor binding</keyword>
<dbReference type="GO" id="GO:0019838">
    <property type="term" value="F:growth factor binding"/>
    <property type="evidence" value="ECO:0007669"/>
    <property type="project" value="UniProtKB-KW"/>
</dbReference>
<accession>A0A091D435</accession>
<feature type="compositionally biased region" description="Polar residues" evidence="7">
    <location>
        <begin position="47"/>
        <end position="57"/>
    </location>
</feature>
<evidence type="ECO:0000256" key="1">
    <source>
        <dbReference type="ARBA" id="ARBA00004613"/>
    </source>
</evidence>
<evidence type="ECO:0000313" key="9">
    <source>
        <dbReference type="EMBL" id="KFO25782.1"/>
    </source>
</evidence>
<feature type="chain" id="PRO_5001872823" evidence="8">
    <location>
        <begin position="40"/>
        <end position="268"/>
    </location>
</feature>
<protein>
    <submittedName>
        <fullName evidence="9">Fibroblast growth factor-binding protein 1</fullName>
    </submittedName>
</protein>
<gene>
    <name evidence="9" type="ORF">H920_12918</name>
</gene>
<feature type="compositionally biased region" description="Basic and acidic residues" evidence="7">
    <location>
        <begin position="225"/>
        <end position="235"/>
    </location>
</feature>
<dbReference type="STRING" id="885580.ENSFDAP00000005445"/>
<evidence type="ECO:0000256" key="6">
    <source>
        <dbReference type="ARBA" id="ARBA00023183"/>
    </source>
</evidence>
<feature type="signal peptide" evidence="8">
    <location>
        <begin position="1"/>
        <end position="39"/>
    </location>
</feature>
<dbReference type="PANTHER" id="PTHR15258">
    <property type="entry name" value="FGF BINDING PROTEIN-RELATED"/>
    <property type="match status" value="1"/>
</dbReference>
<comment type="similarity">
    <text evidence="2">Belongs to the fibroblast growth factor-binding protein family.</text>
</comment>
<keyword evidence="5" id="KW-1015">Disulfide bond</keyword>
<keyword evidence="4 8" id="KW-0732">Signal</keyword>
<dbReference type="Pfam" id="PF06473">
    <property type="entry name" value="FGF-BP1"/>
    <property type="match status" value="1"/>
</dbReference>
<dbReference type="GO" id="GO:0005576">
    <property type="term" value="C:extracellular region"/>
    <property type="evidence" value="ECO:0007669"/>
    <property type="project" value="UniProtKB-SubCell"/>
</dbReference>
<dbReference type="GO" id="GO:0007267">
    <property type="term" value="P:cell-cell signaling"/>
    <property type="evidence" value="ECO:0007669"/>
    <property type="project" value="TreeGrafter"/>
</dbReference>
<evidence type="ECO:0000256" key="5">
    <source>
        <dbReference type="ARBA" id="ARBA00023157"/>
    </source>
</evidence>
<comment type="subcellular location">
    <subcellularLocation>
        <location evidence="1">Secreted</location>
    </subcellularLocation>
</comment>
<keyword evidence="10" id="KW-1185">Reference proteome</keyword>
<dbReference type="eggNOG" id="ENOG502RZQ6">
    <property type="taxonomic scope" value="Eukaryota"/>
</dbReference>
<name>A0A091D435_FUKDA</name>